<comment type="pathway">
    <text evidence="1 8">Cofactor biosynthesis; tetrahydrofolate biosynthesis; 5,6,7,8-tetrahydrofolate from 7,8-dihydrofolate: step 1/1.</text>
</comment>
<dbReference type="InterPro" id="IPR012259">
    <property type="entry name" value="DHFR"/>
</dbReference>
<keyword evidence="11" id="KW-1185">Reference proteome</keyword>
<dbReference type="PANTHER" id="PTHR48069:SF3">
    <property type="entry name" value="DIHYDROFOLATE REDUCTASE"/>
    <property type="match status" value="1"/>
</dbReference>
<dbReference type="RefSeq" id="WP_382342991.1">
    <property type="nucleotide sequence ID" value="NZ_JBHSAB010000020.1"/>
</dbReference>
<accession>A0ABV8CFQ2</accession>
<keyword evidence="4 8" id="KW-0554">One-carbon metabolism</keyword>
<dbReference type="InterPro" id="IPR001796">
    <property type="entry name" value="DHFR_dom"/>
</dbReference>
<dbReference type="SUPFAM" id="SSF53597">
    <property type="entry name" value="Dihydrofolate reductase-like"/>
    <property type="match status" value="1"/>
</dbReference>
<dbReference type="InterPro" id="IPR024072">
    <property type="entry name" value="DHFR-like_dom_sf"/>
</dbReference>
<name>A0ABV8CFQ2_9GAMM</name>
<proteinExistence type="inferred from homology"/>
<reference evidence="11" key="1">
    <citation type="journal article" date="2019" name="Int. J. Syst. Evol. Microbiol.">
        <title>The Global Catalogue of Microorganisms (GCM) 10K type strain sequencing project: providing services to taxonomists for standard genome sequencing and annotation.</title>
        <authorList>
            <consortium name="The Broad Institute Genomics Platform"/>
            <consortium name="The Broad Institute Genome Sequencing Center for Infectious Disease"/>
            <person name="Wu L."/>
            <person name="Ma J."/>
        </authorList>
    </citation>
    <scope>NUCLEOTIDE SEQUENCE [LARGE SCALE GENOMIC DNA]</scope>
    <source>
        <strain evidence="11">CCUG 59858</strain>
    </source>
</reference>
<comment type="function">
    <text evidence="7 8">Key enzyme in folate metabolism. Catalyzes an essential reaction for de novo glycine and purine synthesis, and for DNA precursor synthesis.</text>
</comment>
<evidence type="ECO:0000256" key="2">
    <source>
        <dbReference type="ARBA" id="ARBA00009539"/>
    </source>
</evidence>
<evidence type="ECO:0000256" key="5">
    <source>
        <dbReference type="ARBA" id="ARBA00022857"/>
    </source>
</evidence>
<evidence type="ECO:0000256" key="3">
    <source>
        <dbReference type="ARBA" id="ARBA00012856"/>
    </source>
</evidence>
<feature type="domain" description="DHFR" evidence="9">
    <location>
        <begin position="3"/>
        <end position="160"/>
    </location>
</feature>
<evidence type="ECO:0000313" key="11">
    <source>
        <dbReference type="Proteomes" id="UP001595758"/>
    </source>
</evidence>
<dbReference type="Pfam" id="PF00186">
    <property type="entry name" value="DHFR_1"/>
    <property type="match status" value="1"/>
</dbReference>
<evidence type="ECO:0000256" key="6">
    <source>
        <dbReference type="ARBA" id="ARBA00023002"/>
    </source>
</evidence>
<comment type="caution">
    <text evidence="10">The sequence shown here is derived from an EMBL/GenBank/DDBJ whole genome shotgun (WGS) entry which is preliminary data.</text>
</comment>
<gene>
    <name evidence="10" type="ORF">ACFORL_08400</name>
</gene>
<keyword evidence="5 8" id="KW-0521">NADP</keyword>
<evidence type="ECO:0000259" key="9">
    <source>
        <dbReference type="PROSITE" id="PS51330"/>
    </source>
</evidence>
<evidence type="ECO:0000313" key="10">
    <source>
        <dbReference type="EMBL" id="MFC3909093.1"/>
    </source>
</evidence>
<dbReference type="Gene3D" id="3.40.430.10">
    <property type="entry name" value="Dihydrofolate Reductase, subunit A"/>
    <property type="match status" value="1"/>
</dbReference>
<dbReference type="PROSITE" id="PS51330">
    <property type="entry name" value="DHFR_2"/>
    <property type="match status" value="1"/>
</dbReference>
<dbReference type="PANTHER" id="PTHR48069">
    <property type="entry name" value="DIHYDROFOLATE REDUCTASE"/>
    <property type="match status" value="1"/>
</dbReference>
<dbReference type="EC" id="1.5.1.3" evidence="3 8"/>
<evidence type="ECO:0000256" key="8">
    <source>
        <dbReference type="PIRNR" id="PIRNR000194"/>
    </source>
</evidence>
<dbReference type="CDD" id="cd00209">
    <property type="entry name" value="DHFR"/>
    <property type="match status" value="1"/>
</dbReference>
<dbReference type="EMBL" id="JBHSAB010000020">
    <property type="protein sequence ID" value="MFC3909093.1"/>
    <property type="molecule type" value="Genomic_DNA"/>
</dbReference>
<evidence type="ECO:0000256" key="4">
    <source>
        <dbReference type="ARBA" id="ARBA00022563"/>
    </source>
</evidence>
<sequence>MTKISLIAAVDENYGLGKNNQLLCHLPADLSYFKKNTLGKPVIMGRKTFQSIGRPLPGRHNIILSRTMVPATGISIAHSLSEAIVIAGNVEEVMIIGGAEIFQQALSLAEQIYLTVIHHKFEADTFFPPFNETGWQCIYKEEHAQDEKNHYNLTFYRYQRKK</sequence>
<dbReference type="PRINTS" id="PR00070">
    <property type="entry name" value="DHFR"/>
</dbReference>
<dbReference type="GO" id="GO:0004146">
    <property type="term" value="F:dihydrofolate reductase activity"/>
    <property type="evidence" value="ECO:0007669"/>
    <property type="project" value="UniProtKB-EC"/>
</dbReference>
<organism evidence="10 11">
    <name type="scientific">Legionella dresdenensis</name>
    <dbReference type="NCBI Taxonomy" id="450200"/>
    <lineage>
        <taxon>Bacteria</taxon>
        <taxon>Pseudomonadati</taxon>
        <taxon>Pseudomonadota</taxon>
        <taxon>Gammaproteobacteria</taxon>
        <taxon>Legionellales</taxon>
        <taxon>Legionellaceae</taxon>
        <taxon>Legionella</taxon>
    </lineage>
</organism>
<comment type="catalytic activity">
    <reaction evidence="8">
        <text>(6S)-5,6,7,8-tetrahydrofolate + NADP(+) = 7,8-dihydrofolate + NADPH + H(+)</text>
        <dbReference type="Rhea" id="RHEA:15009"/>
        <dbReference type="ChEBI" id="CHEBI:15378"/>
        <dbReference type="ChEBI" id="CHEBI:57451"/>
        <dbReference type="ChEBI" id="CHEBI:57453"/>
        <dbReference type="ChEBI" id="CHEBI:57783"/>
        <dbReference type="ChEBI" id="CHEBI:58349"/>
        <dbReference type="EC" id="1.5.1.3"/>
    </reaction>
</comment>
<keyword evidence="6 8" id="KW-0560">Oxidoreductase</keyword>
<evidence type="ECO:0000256" key="7">
    <source>
        <dbReference type="ARBA" id="ARBA00025067"/>
    </source>
</evidence>
<evidence type="ECO:0000256" key="1">
    <source>
        <dbReference type="ARBA" id="ARBA00004903"/>
    </source>
</evidence>
<protein>
    <recommendedName>
        <fullName evidence="3 8">Dihydrofolate reductase</fullName>
        <ecNumber evidence="3 8">1.5.1.3</ecNumber>
    </recommendedName>
</protein>
<dbReference type="Proteomes" id="UP001595758">
    <property type="component" value="Unassembled WGS sequence"/>
</dbReference>
<comment type="similarity">
    <text evidence="2 8">Belongs to the dihydrofolate reductase family.</text>
</comment>
<dbReference type="PIRSF" id="PIRSF000194">
    <property type="entry name" value="DHFR"/>
    <property type="match status" value="1"/>
</dbReference>